<name>A0A0G1D617_9BACT</name>
<dbReference type="AlphaFoldDB" id="A0A0G1D617"/>
<organism evidence="1 2">
    <name type="scientific">Candidatus Collierbacteria bacterium GW2011_GWC2_43_12</name>
    <dbReference type="NCBI Taxonomy" id="1618390"/>
    <lineage>
        <taxon>Bacteria</taxon>
        <taxon>Candidatus Collieribacteriota</taxon>
    </lineage>
</organism>
<proteinExistence type="predicted"/>
<gene>
    <name evidence="1" type="ORF">UV68_C0027G0007</name>
</gene>
<protein>
    <submittedName>
        <fullName evidence="1">Uncharacterized protein</fullName>
    </submittedName>
</protein>
<evidence type="ECO:0000313" key="2">
    <source>
        <dbReference type="Proteomes" id="UP000033980"/>
    </source>
</evidence>
<reference evidence="1 2" key="1">
    <citation type="journal article" date="2015" name="Nature">
        <title>rRNA introns, odd ribosomes, and small enigmatic genomes across a large radiation of phyla.</title>
        <authorList>
            <person name="Brown C.T."/>
            <person name="Hug L.A."/>
            <person name="Thomas B.C."/>
            <person name="Sharon I."/>
            <person name="Castelle C.J."/>
            <person name="Singh A."/>
            <person name="Wilkins M.J."/>
            <person name="Williams K.H."/>
            <person name="Banfield J.F."/>
        </authorList>
    </citation>
    <scope>NUCLEOTIDE SEQUENCE [LARGE SCALE GENOMIC DNA]</scope>
</reference>
<comment type="caution">
    <text evidence="1">The sequence shown here is derived from an EMBL/GenBank/DDBJ whole genome shotgun (WGS) entry which is preliminary data.</text>
</comment>
<dbReference type="EMBL" id="LCFK01000027">
    <property type="protein sequence ID" value="KKS93099.1"/>
    <property type="molecule type" value="Genomic_DNA"/>
</dbReference>
<accession>A0A0G1D617</accession>
<sequence length="32" mass="3428">MKKKAQDATTMAIESLAWFLGSLALVNSMVTA</sequence>
<evidence type="ECO:0000313" key="1">
    <source>
        <dbReference type="EMBL" id="KKS93099.1"/>
    </source>
</evidence>
<dbReference type="Proteomes" id="UP000033980">
    <property type="component" value="Unassembled WGS sequence"/>
</dbReference>